<dbReference type="EMBL" id="PP595732">
    <property type="protein sequence ID" value="XBS49852.1"/>
    <property type="molecule type" value="Genomic_DNA"/>
</dbReference>
<reference evidence="2" key="1">
    <citation type="submission" date="2024-04" db="EMBL/GenBank/DDBJ databases">
        <authorList>
            <person name="Jaglan A.B."/>
            <person name="Vashisth M."/>
            <person name="Anand T."/>
            <person name="Virmani N."/>
            <person name="Bera B."/>
            <person name="Vaid R."/>
        </authorList>
    </citation>
    <scope>NUCLEOTIDE SEQUENCE</scope>
</reference>
<feature type="compositionally biased region" description="Basic and acidic residues" evidence="1">
    <location>
        <begin position="88"/>
        <end position="98"/>
    </location>
</feature>
<evidence type="ECO:0000313" key="2">
    <source>
        <dbReference type="EMBL" id="XBS49852.1"/>
    </source>
</evidence>
<organism evidence="2">
    <name type="scientific">Salmonella phage SalP219</name>
    <dbReference type="NCBI Taxonomy" id="3158864"/>
    <lineage>
        <taxon>Viruses</taxon>
        <taxon>Duplodnaviria</taxon>
        <taxon>Heunggongvirae</taxon>
        <taxon>Uroviricota</taxon>
        <taxon>Caudoviricetes</taxon>
        <taxon>Vequintavirinae</taxon>
        <taxon>Seunavirus</taxon>
    </lineage>
</organism>
<name>A0AAU7PIJ1_9CAUD</name>
<accession>A0AAU7PIJ1</accession>
<proteinExistence type="predicted"/>
<sequence>MAKKNANKKVSAIDAIKQPFQFESKSTQTHSAPHDVRLGGKTTTVSVRKKRRDEDGNVCFVWESVTRVEGGQVLSASYRVRTGKTKRERAGKAKDAKVVEAVAPKGKKK</sequence>
<feature type="region of interest" description="Disordered" evidence="1">
    <location>
        <begin position="24"/>
        <end position="44"/>
    </location>
</feature>
<feature type="region of interest" description="Disordered" evidence="1">
    <location>
        <begin position="85"/>
        <end position="109"/>
    </location>
</feature>
<protein>
    <submittedName>
        <fullName evidence="2">Uncharacterized protein</fullName>
    </submittedName>
</protein>
<evidence type="ECO:0000256" key="1">
    <source>
        <dbReference type="SAM" id="MobiDB-lite"/>
    </source>
</evidence>